<feature type="compositionally biased region" description="Basic and acidic residues" evidence="1">
    <location>
        <begin position="16"/>
        <end position="39"/>
    </location>
</feature>
<proteinExistence type="predicted"/>
<gene>
    <name evidence="2" type="ORF">CRHIZ90672A_00002537</name>
</gene>
<dbReference type="AlphaFoldDB" id="A0A9N9YQN0"/>
<sequence>MPTDDPNIEEIAADIWDEHLGQHGSDTGRHGFNENHDPTEPPPINEASRLGPDEMSNSRTNGSPATLGQAPPVSESLRDPPQANEYREPDEQPEFQTRESTSINEAEASNEAHIGVDLNAVPLPQLHYHYFLLLDRGTGVDYVPWKPNRRITELTWSRLERSLPVQLLMASDILLMRVSRFERDQGEAGR</sequence>
<name>A0A9N9YQN0_9HYPO</name>
<accession>A0A9N9YQN0</accession>
<comment type="caution">
    <text evidence="2">The sequence shown here is derived from an EMBL/GenBank/DDBJ whole genome shotgun (WGS) entry which is preliminary data.</text>
</comment>
<feature type="compositionally biased region" description="Acidic residues" evidence="1">
    <location>
        <begin position="1"/>
        <end position="12"/>
    </location>
</feature>
<dbReference type="OrthoDB" id="5152973at2759"/>
<organism evidence="2 3">
    <name type="scientific">Clonostachys rhizophaga</name>
    <dbReference type="NCBI Taxonomy" id="160324"/>
    <lineage>
        <taxon>Eukaryota</taxon>
        <taxon>Fungi</taxon>
        <taxon>Dikarya</taxon>
        <taxon>Ascomycota</taxon>
        <taxon>Pezizomycotina</taxon>
        <taxon>Sordariomycetes</taxon>
        <taxon>Hypocreomycetidae</taxon>
        <taxon>Hypocreales</taxon>
        <taxon>Bionectriaceae</taxon>
        <taxon>Clonostachys</taxon>
    </lineage>
</organism>
<feature type="non-terminal residue" evidence="2">
    <location>
        <position position="190"/>
    </location>
</feature>
<dbReference type="EMBL" id="CABFNQ020000744">
    <property type="protein sequence ID" value="CAH0032781.1"/>
    <property type="molecule type" value="Genomic_DNA"/>
</dbReference>
<keyword evidence="3" id="KW-1185">Reference proteome</keyword>
<evidence type="ECO:0000256" key="1">
    <source>
        <dbReference type="SAM" id="MobiDB-lite"/>
    </source>
</evidence>
<feature type="compositionally biased region" description="Polar residues" evidence="1">
    <location>
        <begin position="55"/>
        <end position="66"/>
    </location>
</feature>
<dbReference type="Proteomes" id="UP000696573">
    <property type="component" value="Unassembled WGS sequence"/>
</dbReference>
<reference evidence="2" key="1">
    <citation type="submission" date="2021-10" db="EMBL/GenBank/DDBJ databases">
        <authorList>
            <person name="Piombo E."/>
        </authorList>
    </citation>
    <scope>NUCLEOTIDE SEQUENCE</scope>
</reference>
<feature type="region of interest" description="Disordered" evidence="1">
    <location>
        <begin position="1"/>
        <end position="102"/>
    </location>
</feature>
<evidence type="ECO:0000313" key="3">
    <source>
        <dbReference type="Proteomes" id="UP000696573"/>
    </source>
</evidence>
<evidence type="ECO:0000313" key="2">
    <source>
        <dbReference type="EMBL" id="CAH0032781.1"/>
    </source>
</evidence>
<protein>
    <submittedName>
        <fullName evidence="2">Uncharacterized protein</fullName>
    </submittedName>
</protein>